<name>A0ABW3GQI3_9FLAO</name>
<sequence>MNLEARKIEFVKEFLNLQNEEVVSLLENILRKKKNVSDLRTFESMTQEELDKRIDQSESDFQNNRFKSSSELAAKYE</sequence>
<dbReference type="RefSeq" id="WP_379657818.1">
    <property type="nucleotide sequence ID" value="NZ_JBHTIV010000008.1"/>
</dbReference>
<evidence type="ECO:0008006" key="3">
    <source>
        <dbReference type="Google" id="ProtNLM"/>
    </source>
</evidence>
<organism evidence="1 2">
    <name type="scientific">Psychroflexus salinarum</name>
    <dbReference type="NCBI Taxonomy" id="546024"/>
    <lineage>
        <taxon>Bacteria</taxon>
        <taxon>Pseudomonadati</taxon>
        <taxon>Bacteroidota</taxon>
        <taxon>Flavobacteriia</taxon>
        <taxon>Flavobacteriales</taxon>
        <taxon>Flavobacteriaceae</taxon>
        <taxon>Psychroflexus</taxon>
    </lineage>
</organism>
<evidence type="ECO:0000313" key="1">
    <source>
        <dbReference type="EMBL" id="MFD0932494.1"/>
    </source>
</evidence>
<accession>A0ABW3GQI3</accession>
<keyword evidence="2" id="KW-1185">Reference proteome</keyword>
<dbReference type="EMBL" id="JBHTIV010000008">
    <property type="protein sequence ID" value="MFD0932494.1"/>
    <property type="molecule type" value="Genomic_DNA"/>
</dbReference>
<gene>
    <name evidence="1" type="ORF">ACFQ0R_07775</name>
</gene>
<proteinExistence type="predicted"/>
<comment type="caution">
    <text evidence="1">The sequence shown here is derived from an EMBL/GenBank/DDBJ whole genome shotgun (WGS) entry which is preliminary data.</text>
</comment>
<reference evidence="2" key="1">
    <citation type="journal article" date="2019" name="Int. J. Syst. Evol. Microbiol.">
        <title>The Global Catalogue of Microorganisms (GCM) 10K type strain sequencing project: providing services to taxonomists for standard genome sequencing and annotation.</title>
        <authorList>
            <consortium name="The Broad Institute Genomics Platform"/>
            <consortium name="The Broad Institute Genome Sequencing Center for Infectious Disease"/>
            <person name="Wu L."/>
            <person name="Ma J."/>
        </authorList>
    </citation>
    <scope>NUCLEOTIDE SEQUENCE [LARGE SCALE GENOMIC DNA]</scope>
    <source>
        <strain evidence="2">CCUG 56752</strain>
    </source>
</reference>
<evidence type="ECO:0000313" key="2">
    <source>
        <dbReference type="Proteomes" id="UP001597049"/>
    </source>
</evidence>
<dbReference type="Proteomes" id="UP001597049">
    <property type="component" value="Unassembled WGS sequence"/>
</dbReference>
<protein>
    <recommendedName>
        <fullName evidence="3">Addiction module component</fullName>
    </recommendedName>
</protein>